<reference evidence="1 2" key="1">
    <citation type="journal article" date="2013" name="PLoS Genet.">
        <title>The genome and development-dependent transcriptomes of Pyronema confluens: a window into fungal evolution.</title>
        <authorList>
            <person name="Traeger S."/>
            <person name="Altegoer F."/>
            <person name="Freitag M."/>
            <person name="Gabaldon T."/>
            <person name="Kempken F."/>
            <person name="Kumar A."/>
            <person name="Marcet-Houben M."/>
            <person name="Poggeler S."/>
            <person name="Stajich J.E."/>
            <person name="Nowrousian M."/>
        </authorList>
    </citation>
    <scope>NUCLEOTIDE SEQUENCE [LARGE SCALE GENOMIC DNA]</scope>
    <source>
        <strain evidence="2">CBS 100304</strain>
        <tissue evidence="1">Vegetative mycelium</tissue>
    </source>
</reference>
<dbReference type="AlphaFoldDB" id="U4L665"/>
<dbReference type="EMBL" id="HF935256">
    <property type="protein sequence ID" value="CCX05515.1"/>
    <property type="molecule type" value="Genomic_DNA"/>
</dbReference>
<gene>
    <name evidence="1" type="ORF">PCON_05102</name>
</gene>
<name>U4L665_PYROM</name>
<organism evidence="1 2">
    <name type="scientific">Pyronema omphalodes (strain CBS 100304)</name>
    <name type="common">Pyronema confluens</name>
    <dbReference type="NCBI Taxonomy" id="1076935"/>
    <lineage>
        <taxon>Eukaryota</taxon>
        <taxon>Fungi</taxon>
        <taxon>Dikarya</taxon>
        <taxon>Ascomycota</taxon>
        <taxon>Pezizomycotina</taxon>
        <taxon>Pezizomycetes</taxon>
        <taxon>Pezizales</taxon>
        <taxon>Pyronemataceae</taxon>
        <taxon>Pyronema</taxon>
    </lineage>
</organism>
<dbReference type="Proteomes" id="UP000018144">
    <property type="component" value="Unassembled WGS sequence"/>
</dbReference>
<keyword evidence="2" id="KW-1185">Reference proteome</keyword>
<accession>U4L665</accession>
<evidence type="ECO:0000313" key="1">
    <source>
        <dbReference type="EMBL" id="CCX05515.1"/>
    </source>
</evidence>
<sequence>MGPLSSSTWHDLSCVIGPHCQRCAPALSPSVIQFSASTPPLVSRLSFNSFRCLQQSLEIVERHVCLVNTHRQRFVIRCIRATARTNDVEAPPHTTSTPSFLYFLHANASSTWSSNLGPSFSTILGVWCRVPSLQPLHGRCI</sequence>
<protein>
    <submittedName>
        <fullName evidence="1">Uncharacterized protein</fullName>
    </submittedName>
</protein>
<proteinExistence type="predicted"/>
<evidence type="ECO:0000313" key="2">
    <source>
        <dbReference type="Proteomes" id="UP000018144"/>
    </source>
</evidence>